<organism evidence="2 3">
    <name type="scientific">Arthrobacter ginsengisoli</name>
    <dbReference type="NCBI Taxonomy" id="1356565"/>
    <lineage>
        <taxon>Bacteria</taxon>
        <taxon>Bacillati</taxon>
        <taxon>Actinomycetota</taxon>
        <taxon>Actinomycetes</taxon>
        <taxon>Micrococcales</taxon>
        <taxon>Micrococcaceae</taxon>
        <taxon>Arthrobacter</taxon>
    </lineage>
</organism>
<comment type="caution">
    <text evidence="2">The sequence shown here is derived from an EMBL/GenBank/DDBJ whole genome shotgun (WGS) entry which is preliminary data.</text>
</comment>
<keyword evidence="3" id="KW-1185">Reference proteome</keyword>
<accession>A0ABU1UGU6</accession>
<protein>
    <submittedName>
        <fullName evidence="2">Uncharacterized protein</fullName>
    </submittedName>
</protein>
<dbReference type="Proteomes" id="UP001252243">
    <property type="component" value="Unassembled WGS sequence"/>
</dbReference>
<reference evidence="2 3" key="1">
    <citation type="submission" date="2023-07" db="EMBL/GenBank/DDBJ databases">
        <title>Sorghum-associated microbial communities from plants grown in Nebraska, USA.</title>
        <authorList>
            <person name="Schachtman D."/>
        </authorList>
    </citation>
    <scope>NUCLEOTIDE SEQUENCE [LARGE SCALE GENOMIC DNA]</scope>
    <source>
        <strain evidence="2 3">BE167</strain>
    </source>
</reference>
<name>A0ABU1UGU6_9MICC</name>
<feature type="region of interest" description="Disordered" evidence="1">
    <location>
        <begin position="1"/>
        <end position="31"/>
    </location>
</feature>
<feature type="compositionally biased region" description="Low complexity" evidence="1">
    <location>
        <begin position="10"/>
        <end position="31"/>
    </location>
</feature>
<evidence type="ECO:0000313" key="3">
    <source>
        <dbReference type="Proteomes" id="UP001252243"/>
    </source>
</evidence>
<evidence type="ECO:0000256" key="1">
    <source>
        <dbReference type="SAM" id="MobiDB-lite"/>
    </source>
</evidence>
<sequence length="31" mass="3055">MTDVINEATAESVVEPVPADAVDDPAGAAAE</sequence>
<evidence type="ECO:0000313" key="2">
    <source>
        <dbReference type="EMBL" id="MDR7084355.1"/>
    </source>
</evidence>
<proteinExistence type="predicted"/>
<dbReference type="EMBL" id="JAVDVQ010000021">
    <property type="protein sequence ID" value="MDR7084355.1"/>
    <property type="molecule type" value="Genomic_DNA"/>
</dbReference>
<gene>
    <name evidence="2" type="ORF">J2X01_003663</name>
</gene>